<dbReference type="Pfam" id="PF20163">
    <property type="entry name" value="DUF6536"/>
    <property type="match status" value="1"/>
</dbReference>
<feature type="transmembrane region" description="Helical" evidence="1">
    <location>
        <begin position="146"/>
        <end position="169"/>
    </location>
</feature>
<dbReference type="EMBL" id="ML976620">
    <property type="protein sequence ID" value="KAF1840388.1"/>
    <property type="molecule type" value="Genomic_DNA"/>
</dbReference>
<dbReference type="Proteomes" id="UP000800039">
    <property type="component" value="Unassembled WGS sequence"/>
</dbReference>
<feature type="transmembrane region" description="Helical" evidence="1">
    <location>
        <begin position="33"/>
        <end position="58"/>
    </location>
</feature>
<keyword evidence="1" id="KW-1133">Transmembrane helix</keyword>
<gene>
    <name evidence="3" type="ORF">K460DRAFT_410979</name>
</gene>
<evidence type="ECO:0000313" key="4">
    <source>
        <dbReference type="Proteomes" id="UP000800039"/>
    </source>
</evidence>
<protein>
    <recommendedName>
        <fullName evidence="2">DUF6536 domain-containing protein</fullName>
    </recommendedName>
</protein>
<feature type="transmembrane region" description="Helical" evidence="1">
    <location>
        <begin position="545"/>
        <end position="562"/>
    </location>
</feature>
<feature type="transmembrane region" description="Helical" evidence="1">
    <location>
        <begin position="82"/>
        <end position="103"/>
    </location>
</feature>
<dbReference type="RefSeq" id="XP_040782951.1">
    <property type="nucleotide sequence ID" value="XM_040937442.1"/>
</dbReference>
<name>A0A9P4G7C1_9PLEO</name>
<comment type="caution">
    <text evidence="3">The sequence shown here is derived from an EMBL/GenBank/DDBJ whole genome shotgun (WGS) entry which is preliminary data.</text>
</comment>
<dbReference type="AlphaFoldDB" id="A0A9P4G7C1"/>
<reference evidence="3" key="1">
    <citation type="submission" date="2020-01" db="EMBL/GenBank/DDBJ databases">
        <authorList>
            <consortium name="DOE Joint Genome Institute"/>
            <person name="Haridas S."/>
            <person name="Albert R."/>
            <person name="Binder M."/>
            <person name="Bloem J."/>
            <person name="Labutti K."/>
            <person name="Salamov A."/>
            <person name="Andreopoulos B."/>
            <person name="Baker S.E."/>
            <person name="Barry K."/>
            <person name="Bills G."/>
            <person name="Bluhm B.H."/>
            <person name="Cannon C."/>
            <person name="Castanera R."/>
            <person name="Culley D.E."/>
            <person name="Daum C."/>
            <person name="Ezra D."/>
            <person name="Gonzalez J.B."/>
            <person name="Henrissat B."/>
            <person name="Kuo A."/>
            <person name="Liang C."/>
            <person name="Lipzen A."/>
            <person name="Lutzoni F."/>
            <person name="Magnuson J."/>
            <person name="Mondo S."/>
            <person name="Nolan M."/>
            <person name="Ohm R."/>
            <person name="Pangilinan J."/>
            <person name="Park H.-J."/>
            <person name="Ramirez L."/>
            <person name="Alfaro M."/>
            <person name="Sun H."/>
            <person name="Tritt A."/>
            <person name="Yoshinaga Y."/>
            <person name="Zwiers L.-H."/>
            <person name="Turgeon B.G."/>
            <person name="Goodwin S.B."/>
            <person name="Spatafora J.W."/>
            <person name="Crous P.W."/>
            <person name="Grigoriev I.V."/>
        </authorList>
    </citation>
    <scope>NUCLEOTIDE SEQUENCE</scope>
    <source>
        <strain evidence="3">CBS 394.84</strain>
    </source>
</reference>
<evidence type="ECO:0000313" key="3">
    <source>
        <dbReference type="EMBL" id="KAF1840388.1"/>
    </source>
</evidence>
<dbReference type="PANTHER" id="PTHR35395:SF1">
    <property type="entry name" value="DUF6536 DOMAIN-CONTAINING PROTEIN"/>
    <property type="match status" value="1"/>
</dbReference>
<keyword evidence="4" id="KW-1185">Reference proteome</keyword>
<feature type="transmembrane region" description="Helical" evidence="1">
    <location>
        <begin position="421"/>
        <end position="444"/>
    </location>
</feature>
<feature type="domain" description="DUF6536" evidence="2">
    <location>
        <begin position="31"/>
        <end position="180"/>
    </location>
</feature>
<feature type="transmembrane region" description="Helical" evidence="1">
    <location>
        <begin position="493"/>
        <end position="512"/>
    </location>
</feature>
<keyword evidence="1" id="KW-0812">Transmembrane</keyword>
<organism evidence="3 4">
    <name type="scientific">Cucurbitaria berberidis CBS 394.84</name>
    <dbReference type="NCBI Taxonomy" id="1168544"/>
    <lineage>
        <taxon>Eukaryota</taxon>
        <taxon>Fungi</taxon>
        <taxon>Dikarya</taxon>
        <taxon>Ascomycota</taxon>
        <taxon>Pezizomycotina</taxon>
        <taxon>Dothideomycetes</taxon>
        <taxon>Pleosporomycetidae</taxon>
        <taxon>Pleosporales</taxon>
        <taxon>Pleosporineae</taxon>
        <taxon>Cucurbitariaceae</taxon>
        <taxon>Cucurbitaria</taxon>
    </lineage>
</organism>
<evidence type="ECO:0000259" key="2">
    <source>
        <dbReference type="Pfam" id="PF20163"/>
    </source>
</evidence>
<feature type="transmembrane region" description="Helical" evidence="1">
    <location>
        <begin position="617"/>
        <end position="636"/>
    </location>
</feature>
<accession>A0A9P4G7C1</accession>
<dbReference type="PANTHER" id="PTHR35395">
    <property type="entry name" value="DUF6536 DOMAIN-CONTAINING PROTEIN"/>
    <property type="match status" value="1"/>
</dbReference>
<dbReference type="OrthoDB" id="5429634at2759"/>
<proteinExistence type="predicted"/>
<feature type="transmembrane region" description="Helical" evidence="1">
    <location>
        <begin position="329"/>
        <end position="355"/>
    </location>
</feature>
<keyword evidence="1" id="KW-0472">Membrane</keyword>
<sequence length="708" mass="78040">MDSKNQAEVHLEPFLIRDIETSRVRRERPKWRLALFLFVGLTSVVLLINSIFLISAVATRGTNNGKGVLYEASCSRTRKANIGIHLLINILSSLLLGASNYCMQCLSAPSRPEVDAAHSKRKFLDIGVPSLHNITSSAFSSRKKMCWWILALSSFPLHLCYNSVVFASITAQTYGVFQFNATTKAAIEDGSYVPKRLVSFQYTSAELYSTAIKERRLEELDPLACINAYSAPFQSDRGNVFLIPEDGAEVREVQFDYPKISRSGNCATEMSTEWIYSQFRGEARSSCFAQDSHVWLPRLQANASDWKPMGTPIAKCLSEPVTQQCKLNFSIHLAVTVIIFNLLKLVTILTSIFALNDNPMLTIGDAASSFLHEPDTATAAMCLVSQKEIHQSKHFWNESQPARTYTGISHRWFTSVKRGKLITCCIALTTGAVVLAALFGWGYASIEGTKDIRSVLRISLGSLDSRTIIQSGTSSEGVSGIFANVSLANSPQVIISLIYFSYNATITSMLLAHEWSDFFIRHKSLRVSASRVGEQRSKYFLQLPYRYAVPLLCVSILLHWLASQSIFVVSVELQNMYGQHSNSGSCFHWATHSLSDGTKVNAAFCGYDFMTCAYSPLGILVSLITACALALSLVVLGRKKLSPMPVVGSCSVAIAASCHTDAGERAPWGKRLKWGVTNAEKERAGYEMGHCGLSSAEVESPVPGRFYA</sequence>
<evidence type="ECO:0000256" key="1">
    <source>
        <dbReference type="SAM" id="Phobius"/>
    </source>
</evidence>
<dbReference type="GeneID" id="63854692"/>
<dbReference type="InterPro" id="IPR046623">
    <property type="entry name" value="DUF6536"/>
</dbReference>